<evidence type="ECO:0000313" key="1">
    <source>
        <dbReference type="EMBL" id="EAU48780.1"/>
    </source>
</evidence>
<reference evidence="1 2" key="1">
    <citation type="journal article" date="2010" name="J. Bacteriol.">
        <title>Genome sequences of Pelagibaca bermudensis HTCC2601T and Maritimibacter alkaliphilus HTCC2654T, the type strains of two marine Roseobacter genera.</title>
        <authorList>
            <person name="Thrash J.C."/>
            <person name="Cho J.C."/>
            <person name="Ferriera S."/>
            <person name="Johnson J."/>
            <person name="Vergin K.L."/>
            <person name="Giovannoni S.J."/>
        </authorList>
    </citation>
    <scope>NUCLEOTIDE SEQUENCE [LARGE SCALE GENOMIC DNA]</scope>
    <source>
        <strain evidence="2">DSM 26914 / JCM 13377 / KCTC 12554 / HTCC2601</strain>
    </source>
</reference>
<protein>
    <submittedName>
        <fullName evidence="1">Uncharacterized protein</fullName>
    </submittedName>
</protein>
<gene>
    <name evidence="1" type="ORF">R2601_04368</name>
</gene>
<proteinExistence type="predicted"/>
<name>Q0FVX2_SALBH</name>
<dbReference type="AlphaFoldDB" id="Q0FVX2"/>
<keyword evidence="2" id="KW-1185">Reference proteome</keyword>
<dbReference type="HOGENOM" id="CLU_3397832_0_0_5"/>
<evidence type="ECO:0000313" key="2">
    <source>
        <dbReference type="Proteomes" id="UP000006230"/>
    </source>
</evidence>
<comment type="caution">
    <text evidence="1">The sequence shown here is derived from an EMBL/GenBank/DDBJ whole genome shotgun (WGS) entry which is preliminary data.</text>
</comment>
<accession>Q0FVX2</accession>
<dbReference type="EMBL" id="AATQ01000001">
    <property type="protein sequence ID" value="EAU48780.1"/>
    <property type="molecule type" value="Genomic_DNA"/>
</dbReference>
<sequence length="31" mass="3384">MRRLPGVTSIRSNLSLKEMKASSKLPVLSPS</sequence>
<dbReference type="Proteomes" id="UP000006230">
    <property type="component" value="Unassembled WGS sequence"/>
</dbReference>
<organism evidence="1 2">
    <name type="scientific">Salipiger bermudensis (strain DSM 26914 / JCM 13377 / KCTC 12554 / HTCC2601)</name>
    <name type="common">Pelagibaca bermudensis</name>
    <dbReference type="NCBI Taxonomy" id="314265"/>
    <lineage>
        <taxon>Bacteria</taxon>
        <taxon>Pseudomonadati</taxon>
        <taxon>Pseudomonadota</taxon>
        <taxon>Alphaproteobacteria</taxon>
        <taxon>Rhodobacterales</taxon>
        <taxon>Roseobacteraceae</taxon>
        <taxon>Salipiger</taxon>
    </lineage>
</organism>